<keyword evidence="2" id="KW-1185">Reference proteome</keyword>
<dbReference type="EMBL" id="BAABJH010000001">
    <property type="protein sequence ID" value="GAA4889584.1"/>
    <property type="molecule type" value="Genomic_DNA"/>
</dbReference>
<dbReference type="NCBIfam" id="TIGR02436">
    <property type="entry name" value="four helix bundle protein"/>
    <property type="match status" value="1"/>
</dbReference>
<reference evidence="2" key="1">
    <citation type="journal article" date="2019" name="Int. J. Syst. Evol. Microbiol.">
        <title>The Global Catalogue of Microorganisms (GCM) 10K type strain sequencing project: providing services to taxonomists for standard genome sequencing and annotation.</title>
        <authorList>
            <consortium name="The Broad Institute Genomics Platform"/>
            <consortium name="The Broad Institute Genome Sequencing Center for Infectious Disease"/>
            <person name="Wu L."/>
            <person name="Ma J."/>
        </authorList>
    </citation>
    <scope>NUCLEOTIDE SEQUENCE [LARGE SCALE GENOMIC DNA]</scope>
    <source>
        <strain evidence="2">JCM 18274</strain>
    </source>
</reference>
<evidence type="ECO:0000313" key="2">
    <source>
        <dbReference type="Proteomes" id="UP001500433"/>
    </source>
</evidence>
<gene>
    <name evidence="1" type="ORF">GCM10023311_12060</name>
</gene>
<dbReference type="SUPFAM" id="SSF158446">
    <property type="entry name" value="IVS-encoded protein-like"/>
    <property type="match status" value="1"/>
</dbReference>
<dbReference type="RefSeq" id="WP_345273143.1">
    <property type="nucleotide sequence ID" value="NZ_BAABJH010000001.1"/>
</dbReference>
<name>A0ABP9EZY3_9FLAO</name>
<proteinExistence type="predicted"/>
<evidence type="ECO:0000313" key="1">
    <source>
        <dbReference type="EMBL" id="GAA4889584.1"/>
    </source>
</evidence>
<dbReference type="InterPro" id="IPR012657">
    <property type="entry name" value="23S_rRNA-intervening_sequence"/>
</dbReference>
<dbReference type="PANTHER" id="PTHR38471:SF2">
    <property type="entry name" value="FOUR HELIX BUNDLE PROTEIN"/>
    <property type="match status" value="1"/>
</dbReference>
<comment type="caution">
    <text evidence="1">The sequence shown here is derived from an EMBL/GenBank/DDBJ whole genome shotgun (WGS) entry which is preliminary data.</text>
</comment>
<protein>
    <submittedName>
        <fullName evidence="1">Four helix bundle protein</fullName>
    </submittedName>
</protein>
<dbReference type="PANTHER" id="PTHR38471">
    <property type="entry name" value="FOUR HELIX BUNDLE PROTEIN"/>
    <property type="match status" value="1"/>
</dbReference>
<dbReference type="InterPro" id="IPR036583">
    <property type="entry name" value="23S_rRNA_IVS_sf"/>
</dbReference>
<organism evidence="1 2">
    <name type="scientific">Flaviramulus aquimarinus</name>
    <dbReference type="NCBI Taxonomy" id="1170456"/>
    <lineage>
        <taxon>Bacteria</taxon>
        <taxon>Pseudomonadati</taxon>
        <taxon>Bacteroidota</taxon>
        <taxon>Flavobacteriia</taxon>
        <taxon>Flavobacteriales</taxon>
        <taxon>Flavobacteriaceae</taxon>
        <taxon>Flaviramulus</taxon>
    </lineage>
</organism>
<dbReference type="Proteomes" id="UP001500433">
    <property type="component" value="Unassembled WGS sequence"/>
</dbReference>
<dbReference type="Gene3D" id="1.20.1440.60">
    <property type="entry name" value="23S rRNA-intervening sequence"/>
    <property type="match status" value="1"/>
</dbReference>
<dbReference type="Pfam" id="PF05635">
    <property type="entry name" value="23S_rRNA_IVP"/>
    <property type="match status" value="1"/>
</dbReference>
<dbReference type="CDD" id="cd16377">
    <property type="entry name" value="23S_rRNA_IVP_like"/>
    <property type="match status" value="1"/>
</dbReference>
<accession>A0ABP9EZY3</accession>
<sequence>MSFRKRHNYKNLKIWQLGLEIANNISDILETFPKHEKYNLSSQLSKCSISMPSNIAEGSARTDKSFSHFIDMSLGSSFELGTQLLVAHHGKYIDETTLKNLENKNEEFQRMTIGSQNGLN</sequence>